<evidence type="ECO:0000313" key="10">
    <source>
        <dbReference type="Proteomes" id="UP000240912"/>
    </source>
</evidence>
<dbReference type="InterPro" id="IPR029062">
    <property type="entry name" value="Class_I_gatase-like"/>
</dbReference>
<dbReference type="InterPro" id="IPR005320">
    <property type="entry name" value="Peptidase_S51"/>
</dbReference>
<evidence type="ECO:0000256" key="5">
    <source>
        <dbReference type="ARBA" id="ARBA00015719"/>
    </source>
</evidence>
<dbReference type="GO" id="GO:0006508">
    <property type="term" value="P:proteolysis"/>
    <property type="evidence" value="ECO:0007669"/>
    <property type="project" value="UniProtKB-KW"/>
</dbReference>
<dbReference type="SUPFAM" id="SSF52317">
    <property type="entry name" value="Class I glutamine amidotransferase-like"/>
    <property type="match status" value="1"/>
</dbReference>
<dbReference type="EMBL" id="PYLS01000006">
    <property type="protein sequence ID" value="PST82074.1"/>
    <property type="molecule type" value="Genomic_DNA"/>
</dbReference>
<accession>A0A2T3HI08</accession>
<dbReference type="EC" id="3.4.15.6" evidence="4"/>
<comment type="function">
    <text evidence="2">Exopeptidase that catalyzes the hydrolytic cleavage of multi-L-arginyl-poly-L-aspartic acid (cyanophycin; a water-insoluble reserve polymer) into aspartate-arginine dipeptides.</text>
</comment>
<keyword evidence="7" id="KW-0378">Hydrolase</keyword>
<dbReference type="Pfam" id="PF03575">
    <property type="entry name" value="Peptidase_S51"/>
    <property type="match status" value="1"/>
</dbReference>
<evidence type="ECO:0000256" key="7">
    <source>
        <dbReference type="ARBA" id="ARBA00022801"/>
    </source>
</evidence>
<proteinExistence type="inferred from homology"/>
<evidence type="ECO:0000256" key="6">
    <source>
        <dbReference type="ARBA" id="ARBA00022670"/>
    </source>
</evidence>
<keyword evidence="6" id="KW-0645">Protease</keyword>
<dbReference type="GO" id="GO:0008236">
    <property type="term" value="F:serine-type peptidase activity"/>
    <property type="evidence" value="ECO:0007669"/>
    <property type="project" value="UniProtKB-KW"/>
</dbReference>
<organism evidence="9 10">
    <name type="scientific">Pedobacter yulinensis</name>
    <dbReference type="NCBI Taxonomy" id="2126353"/>
    <lineage>
        <taxon>Bacteria</taxon>
        <taxon>Pseudomonadati</taxon>
        <taxon>Bacteroidota</taxon>
        <taxon>Sphingobacteriia</taxon>
        <taxon>Sphingobacteriales</taxon>
        <taxon>Sphingobacteriaceae</taxon>
        <taxon>Pedobacter</taxon>
    </lineage>
</organism>
<evidence type="ECO:0000256" key="8">
    <source>
        <dbReference type="ARBA" id="ARBA00022825"/>
    </source>
</evidence>
<dbReference type="AlphaFoldDB" id="A0A2T3HI08"/>
<dbReference type="NCBIfam" id="TIGR02069">
    <property type="entry name" value="cyanophycinase"/>
    <property type="match status" value="1"/>
</dbReference>
<dbReference type="Gene3D" id="3.40.50.880">
    <property type="match status" value="1"/>
</dbReference>
<comment type="similarity">
    <text evidence="3">Belongs to the peptidase S51 family.</text>
</comment>
<evidence type="ECO:0000256" key="2">
    <source>
        <dbReference type="ARBA" id="ARBA00002039"/>
    </source>
</evidence>
<sequence length="303" mass="33025">MRRLSGYNPACHSNHLTMKKENSCPTPNGTLLIVGGHEDKTGIPETKVQKANYHPLEVLRTFIELTGKKQPAIELITTASSAGEETFADYEAAFRELALPVPGHIHHDKRTDVRDPDLSARLKNADGVFFTGGDQLKLTSLYGGTELLYILKQRYIGDGLVLAGTSAGAMAMSTPMIFAGNKESQQLTGEVKVTTGLEFLKDVCIDTHFVDRGRFVRMAQVIATNPTCIGLGIEEDTAVTIKNGNELEVIGSGTVIIIDGFQISDSNILEYGTGKTISIQDLNVKLLAKGDRYRIPRMNPPHL</sequence>
<evidence type="ECO:0000256" key="3">
    <source>
        <dbReference type="ARBA" id="ARBA00006534"/>
    </source>
</evidence>
<dbReference type="GO" id="GO:0008241">
    <property type="term" value="F:peptidyl-dipeptidase activity"/>
    <property type="evidence" value="ECO:0007669"/>
    <property type="project" value="UniProtKB-EC"/>
</dbReference>
<comment type="caution">
    <text evidence="9">The sequence shown here is derived from an EMBL/GenBank/DDBJ whole genome shotgun (WGS) entry which is preliminary data.</text>
</comment>
<keyword evidence="8" id="KW-0720">Serine protease</keyword>
<dbReference type="InterPro" id="IPR011811">
    <property type="entry name" value="Peptidase_S51_cyanophycinase"/>
</dbReference>
<comment type="catalytic activity">
    <reaction evidence="1">
        <text>[L-4-(L-arginin-2-N-yl)aspartate](n) + H2O = [L-4-(L-arginin-2-N-yl)aspartate](n-1) + L-4-(L-arginin-2-N-yl)aspartate</text>
        <dbReference type="Rhea" id="RHEA:12845"/>
        <dbReference type="Rhea" id="RHEA-COMP:13728"/>
        <dbReference type="Rhea" id="RHEA-COMP:13734"/>
        <dbReference type="ChEBI" id="CHEBI:15377"/>
        <dbReference type="ChEBI" id="CHEBI:137986"/>
        <dbReference type="ChEBI" id="CHEBI:137991"/>
        <dbReference type="EC" id="3.4.15.6"/>
    </reaction>
</comment>
<dbReference type="Proteomes" id="UP000240912">
    <property type="component" value="Unassembled WGS sequence"/>
</dbReference>
<evidence type="ECO:0000256" key="4">
    <source>
        <dbReference type="ARBA" id="ARBA00013115"/>
    </source>
</evidence>
<dbReference type="PANTHER" id="PTHR36175">
    <property type="entry name" value="CYANOPHYCINASE"/>
    <property type="match status" value="1"/>
</dbReference>
<protein>
    <recommendedName>
        <fullName evidence="5">Cyanophycinase</fullName>
        <ecNumber evidence="4">3.4.15.6</ecNumber>
    </recommendedName>
</protein>
<gene>
    <name evidence="9" type="ORF">C7T94_14800</name>
</gene>
<evidence type="ECO:0000256" key="1">
    <source>
        <dbReference type="ARBA" id="ARBA00001092"/>
    </source>
</evidence>
<reference evidence="9 10" key="1">
    <citation type="submission" date="2018-03" db="EMBL/GenBank/DDBJ databases">
        <authorList>
            <person name="Keele B.F."/>
        </authorList>
    </citation>
    <scope>NUCLEOTIDE SEQUENCE [LARGE SCALE GENOMIC DNA]</scope>
    <source>
        <strain evidence="9 10">YL28-9</strain>
    </source>
</reference>
<dbReference type="PANTHER" id="PTHR36175:SF1">
    <property type="entry name" value="CYANOPHYCINASE"/>
    <property type="match status" value="1"/>
</dbReference>
<evidence type="ECO:0000313" key="9">
    <source>
        <dbReference type="EMBL" id="PST82074.1"/>
    </source>
</evidence>
<keyword evidence="10" id="KW-1185">Reference proteome</keyword>
<dbReference type="OrthoDB" id="9799980at2"/>
<name>A0A2T3HI08_9SPHI</name>
<dbReference type="CDD" id="cd03145">
    <property type="entry name" value="GAT1_cyanophycinase"/>
    <property type="match status" value="1"/>
</dbReference>